<dbReference type="EMBL" id="OX465084">
    <property type="protein sequence ID" value="CAI9296635.1"/>
    <property type="molecule type" value="Genomic_DNA"/>
</dbReference>
<dbReference type="Proteomes" id="UP001177003">
    <property type="component" value="Chromosome 8"/>
</dbReference>
<keyword evidence="3" id="KW-1185">Reference proteome</keyword>
<evidence type="ECO:0000313" key="2">
    <source>
        <dbReference type="EMBL" id="CAI9296635.1"/>
    </source>
</evidence>
<sequence length="303" mass="34571">MLQVAIRAILNISHADEDDNLGGTGEDQDNCTLEMPPFIFQTPPTGRQPRVQPARSDHNTTSAAIIADLQEQLETREAELKRHDRAMERMQQLMQAASLLTPEDEEVENEDPQEVIDESRSVTLLKLDGEALHLWEALDFVFPEATLDAMTWEAFNHSLQERFCLVGKMRNIKWEFLSLEKRTLSVAKYNLVYSDMLQFKENYCPTEAKQVEHYVEGLPPEYRANERQRKTLAAAMDEAIQIEVDMATPGHAFTKRREKKKCEGLSKSSQTMKGYHEKNGDMSGLYMRCPSSHKGSCNVSTMI</sequence>
<dbReference type="AlphaFoldDB" id="A0AA36EKF1"/>
<keyword evidence="1" id="KW-0175">Coiled coil</keyword>
<gene>
    <name evidence="2" type="ORF">LSALG_LOCUS35491</name>
</gene>
<proteinExistence type="predicted"/>
<reference evidence="2" key="1">
    <citation type="submission" date="2023-04" db="EMBL/GenBank/DDBJ databases">
        <authorList>
            <person name="Vijverberg K."/>
            <person name="Xiong W."/>
            <person name="Schranz E."/>
        </authorList>
    </citation>
    <scope>NUCLEOTIDE SEQUENCE</scope>
</reference>
<evidence type="ECO:0008006" key="4">
    <source>
        <dbReference type="Google" id="ProtNLM"/>
    </source>
</evidence>
<evidence type="ECO:0000256" key="1">
    <source>
        <dbReference type="SAM" id="Coils"/>
    </source>
</evidence>
<feature type="coiled-coil region" evidence="1">
    <location>
        <begin position="66"/>
        <end position="96"/>
    </location>
</feature>
<evidence type="ECO:0000313" key="3">
    <source>
        <dbReference type="Proteomes" id="UP001177003"/>
    </source>
</evidence>
<name>A0AA36EKF1_LACSI</name>
<organism evidence="2 3">
    <name type="scientific">Lactuca saligna</name>
    <name type="common">Willowleaf lettuce</name>
    <dbReference type="NCBI Taxonomy" id="75948"/>
    <lineage>
        <taxon>Eukaryota</taxon>
        <taxon>Viridiplantae</taxon>
        <taxon>Streptophyta</taxon>
        <taxon>Embryophyta</taxon>
        <taxon>Tracheophyta</taxon>
        <taxon>Spermatophyta</taxon>
        <taxon>Magnoliopsida</taxon>
        <taxon>eudicotyledons</taxon>
        <taxon>Gunneridae</taxon>
        <taxon>Pentapetalae</taxon>
        <taxon>asterids</taxon>
        <taxon>campanulids</taxon>
        <taxon>Asterales</taxon>
        <taxon>Asteraceae</taxon>
        <taxon>Cichorioideae</taxon>
        <taxon>Cichorieae</taxon>
        <taxon>Lactucinae</taxon>
        <taxon>Lactuca</taxon>
    </lineage>
</organism>
<accession>A0AA36EKF1</accession>
<protein>
    <recommendedName>
        <fullName evidence="4">Retrotransposon gag domain-containing protein</fullName>
    </recommendedName>
</protein>